<gene>
    <name evidence="8" type="ORF">V7S98_04940</name>
</gene>
<feature type="binding site" evidence="6">
    <location>
        <position position="48"/>
    </location>
    <ligand>
        <name>NAD(+)</name>
        <dbReference type="ChEBI" id="CHEBI:57540"/>
    </ligand>
</feature>
<comment type="caution">
    <text evidence="6">Lacks conserved residue(s) required for the propagation of feature annotation.</text>
</comment>
<evidence type="ECO:0000313" key="9">
    <source>
        <dbReference type="Proteomes" id="UP001380290"/>
    </source>
</evidence>
<keyword evidence="5 6" id="KW-0238">DNA-binding</keyword>
<dbReference type="Proteomes" id="UP001380290">
    <property type="component" value="Unassembled WGS sequence"/>
</dbReference>
<sequence length="190" mass="21884">MPDIKEQKLLYHLTSIENLDGIFQDGLRPRAELKAFTDVADSEILRKRKLFQLDRYVPFHWFAANPFDGSVQGSRPNSKFALISVYRSFAKQNGWKVIPRHPLANDELQLLDYDEGFEAINWELMSTRAYQDADCKSICMAECLAPCAVAPKDFFMLFVPNAEVENLCTEKMRAAGVKVRTTVNPRMFRR</sequence>
<evidence type="ECO:0000256" key="5">
    <source>
        <dbReference type="ARBA" id="ARBA00023125"/>
    </source>
</evidence>
<keyword evidence="4 6" id="KW-0548">Nucleotidyltransferase</keyword>
<feature type="binding site" evidence="6">
    <location>
        <begin position="12"/>
        <end position="14"/>
    </location>
    <ligand>
        <name>NAD(+)</name>
        <dbReference type="ChEBI" id="CHEBI:57540"/>
    </ligand>
</feature>
<dbReference type="EMBL" id="JBBHLC010000007">
    <property type="protein sequence ID" value="MEJ5862565.1"/>
    <property type="molecule type" value="Genomic_DNA"/>
</dbReference>
<evidence type="ECO:0000313" key="8">
    <source>
        <dbReference type="EMBL" id="MEJ5862565.1"/>
    </source>
</evidence>
<comment type="catalytic activity">
    <reaction evidence="6">
        <text>a thymidine in DNA + NAD(+) = an N-(ADP-alpha-D-ribosyl)-thymidine in DNA + nicotinamide + H(+)</text>
        <dbReference type="Rhea" id="RHEA:71651"/>
        <dbReference type="Rhea" id="RHEA-COMP:13556"/>
        <dbReference type="Rhea" id="RHEA-COMP:18051"/>
        <dbReference type="ChEBI" id="CHEBI:15378"/>
        <dbReference type="ChEBI" id="CHEBI:17154"/>
        <dbReference type="ChEBI" id="CHEBI:57540"/>
        <dbReference type="ChEBI" id="CHEBI:137386"/>
        <dbReference type="ChEBI" id="CHEBI:191199"/>
    </reaction>
</comment>
<comment type="similarity">
    <text evidence="6">Belongs to the DarT ADP-ribosyltransferase family.</text>
</comment>
<organism evidence="8 9">
    <name type="scientific">Pseudomonas farsensis</name>
    <dbReference type="NCBI Taxonomy" id="2745492"/>
    <lineage>
        <taxon>Bacteria</taxon>
        <taxon>Pseudomonadati</taxon>
        <taxon>Pseudomonadota</taxon>
        <taxon>Gammaproteobacteria</taxon>
        <taxon>Pseudomonadales</taxon>
        <taxon>Pseudomonadaceae</taxon>
        <taxon>Pseudomonas</taxon>
    </lineage>
</organism>
<reference evidence="8 9" key="1">
    <citation type="submission" date="2024-02" db="EMBL/GenBank/DDBJ databases">
        <title>Identification of pathogenicity and growth-promoting function of Pseudomonas putida variant.</title>
        <authorList>
            <person name="Sun J."/>
        </authorList>
    </citation>
    <scope>NUCLEOTIDE SEQUENCE [LARGE SCALE GENOMIC DNA]</scope>
    <source>
        <strain evidence="8 9">A03</strain>
    </source>
</reference>
<comment type="caution">
    <text evidence="8">The sequence shown here is derived from an EMBL/GenBank/DDBJ whole genome shotgun (WGS) entry which is preliminary data.</text>
</comment>
<evidence type="ECO:0000256" key="3">
    <source>
        <dbReference type="ARBA" id="ARBA00022679"/>
    </source>
</evidence>
<keyword evidence="9" id="KW-1185">Reference proteome</keyword>
<keyword evidence="3 6" id="KW-0808">Transferase</keyword>
<accession>A0ABU8QPI2</accession>
<dbReference type="InterPro" id="IPR029494">
    <property type="entry name" value="DarT"/>
</dbReference>
<dbReference type="Pfam" id="PF14487">
    <property type="entry name" value="DarT"/>
    <property type="match status" value="1"/>
</dbReference>
<keyword evidence="1 6" id="KW-1277">Toxin-antitoxin system</keyword>
<evidence type="ECO:0000256" key="6">
    <source>
        <dbReference type="PROSITE-ProRule" id="PRU01362"/>
    </source>
</evidence>
<evidence type="ECO:0000256" key="2">
    <source>
        <dbReference type="ARBA" id="ARBA00022676"/>
    </source>
</evidence>
<name>A0ABU8QPI2_9PSED</name>
<evidence type="ECO:0000259" key="7">
    <source>
        <dbReference type="PROSITE" id="PS52018"/>
    </source>
</evidence>
<feature type="active site" description="Proton acceptor" evidence="6">
    <location>
        <position position="48"/>
    </location>
</feature>
<feature type="active site" evidence="6">
    <location>
        <position position="142"/>
    </location>
</feature>
<protein>
    <submittedName>
        <fullName evidence="8">DarT ssDNA thymidine ADP-ribosyltransferase family protein</fullName>
    </submittedName>
</protein>
<dbReference type="PROSITE" id="PS52018">
    <property type="entry name" value="DART"/>
    <property type="match status" value="1"/>
</dbReference>
<evidence type="ECO:0000256" key="1">
    <source>
        <dbReference type="ARBA" id="ARBA00022649"/>
    </source>
</evidence>
<evidence type="ECO:0000256" key="4">
    <source>
        <dbReference type="ARBA" id="ARBA00022695"/>
    </source>
</evidence>
<feature type="binding site" evidence="6">
    <location>
        <position position="21"/>
    </location>
    <ligand>
        <name>NAD(+)</name>
        <dbReference type="ChEBI" id="CHEBI:57540"/>
    </ligand>
</feature>
<proteinExistence type="inferred from homology"/>
<dbReference type="RefSeq" id="WP_339598466.1">
    <property type="nucleotide sequence ID" value="NZ_JBBHLC010000007.1"/>
</dbReference>
<feature type="domain" description="DarT" evidence="7">
    <location>
        <begin position="8"/>
        <end position="189"/>
    </location>
</feature>
<keyword evidence="2 6" id="KW-0328">Glycosyltransferase</keyword>